<dbReference type="PANTHER" id="PTHR30619:SF7">
    <property type="entry name" value="BETA-LACTAMASE DOMAIN PROTEIN"/>
    <property type="match status" value="1"/>
</dbReference>
<dbReference type="InterPro" id="IPR036866">
    <property type="entry name" value="RibonucZ/Hydroxyglut_hydro"/>
</dbReference>
<proteinExistence type="predicted"/>
<dbReference type="AlphaFoldDB" id="A0A1F5S5K1"/>
<evidence type="ECO:0000313" key="3">
    <source>
        <dbReference type="Proteomes" id="UP000178323"/>
    </source>
</evidence>
<gene>
    <name evidence="2" type="ORF">A2Y83_03175</name>
</gene>
<sequence>MRKKKILIIILALIAINIYFLARAVFSFSLDDKMRVIFFDVGQGDASLVMADGLNILIDGGPDKKVVEKLDKYLPFWDREIDIMVLTHPHADHVAGLIDVFKKYQVDEVWMTGVLHSSYEYLEFLEIARDSGMATRMVGRDAINRVSATNIKIEILYPREDLFEKTVDNLNNSSIVLRISYKDKSFLFAGDIEEKADAELCEKPLLSHPLEGEGNIRSDVLKIAHHGSANASSQCFLEAVKPEITVISAGRDNDFGMPSLRILNRLERMGIGVFRTDEDGDVIMETDGKEIKKFTP</sequence>
<dbReference type="Pfam" id="PF00753">
    <property type="entry name" value="Lactamase_B"/>
    <property type="match status" value="1"/>
</dbReference>
<dbReference type="CDD" id="cd07731">
    <property type="entry name" value="ComA-like_MBL-fold"/>
    <property type="match status" value="1"/>
</dbReference>
<evidence type="ECO:0000259" key="1">
    <source>
        <dbReference type="Pfam" id="PF00753"/>
    </source>
</evidence>
<dbReference type="InterPro" id="IPR035681">
    <property type="entry name" value="ComA-like_MBL"/>
</dbReference>
<dbReference type="InterPro" id="IPR052159">
    <property type="entry name" value="Competence_DNA_uptake"/>
</dbReference>
<dbReference type="SUPFAM" id="SSF56281">
    <property type="entry name" value="Metallo-hydrolase/oxidoreductase"/>
    <property type="match status" value="1"/>
</dbReference>
<name>A0A1F5S5K1_9BACT</name>
<comment type="caution">
    <text evidence="2">The sequence shown here is derived from an EMBL/GenBank/DDBJ whole genome shotgun (WGS) entry which is preliminary data.</text>
</comment>
<dbReference type="STRING" id="1797985.A2Y83_03175"/>
<dbReference type="EMBL" id="MFFS01000044">
    <property type="protein sequence ID" value="OGF21988.1"/>
    <property type="molecule type" value="Genomic_DNA"/>
</dbReference>
<accession>A0A1F5S5K1</accession>
<protein>
    <recommendedName>
        <fullName evidence="1">Metallo-beta-lactamase domain-containing protein</fullName>
    </recommendedName>
</protein>
<feature type="domain" description="Metallo-beta-lactamase" evidence="1">
    <location>
        <begin position="40"/>
        <end position="250"/>
    </location>
</feature>
<dbReference type="Proteomes" id="UP000178323">
    <property type="component" value="Unassembled WGS sequence"/>
</dbReference>
<organism evidence="2 3">
    <name type="scientific">Candidatus Falkowbacteria bacterium RBG_13_39_14</name>
    <dbReference type="NCBI Taxonomy" id="1797985"/>
    <lineage>
        <taxon>Bacteria</taxon>
        <taxon>Candidatus Falkowiibacteriota</taxon>
    </lineage>
</organism>
<evidence type="ECO:0000313" key="2">
    <source>
        <dbReference type="EMBL" id="OGF21988.1"/>
    </source>
</evidence>
<dbReference type="InterPro" id="IPR001279">
    <property type="entry name" value="Metallo-B-lactamas"/>
</dbReference>
<dbReference type="PANTHER" id="PTHR30619">
    <property type="entry name" value="DNA INTERNALIZATION/COMPETENCE PROTEIN COMEC/REC2"/>
    <property type="match status" value="1"/>
</dbReference>
<dbReference type="Gene3D" id="3.60.15.10">
    <property type="entry name" value="Ribonuclease Z/Hydroxyacylglutathione hydrolase-like"/>
    <property type="match status" value="1"/>
</dbReference>
<reference evidence="2 3" key="1">
    <citation type="journal article" date="2016" name="Nat. Commun.">
        <title>Thousands of microbial genomes shed light on interconnected biogeochemical processes in an aquifer system.</title>
        <authorList>
            <person name="Anantharaman K."/>
            <person name="Brown C.T."/>
            <person name="Hug L.A."/>
            <person name="Sharon I."/>
            <person name="Castelle C.J."/>
            <person name="Probst A.J."/>
            <person name="Thomas B.C."/>
            <person name="Singh A."/>
            <person name="Wilkins M.J."/>
            <person name="Karaoz U."/>
            <person name="Brodie E.L."/>
            <person name="Williams K.H."/>
            <person name="Hubbard S.S."/>
            <person name="Banfield J.F."/>
        </authorList>
    </citation>
    <scope>NUCLEOTIDE SEQUENCE [LARGE SCALE GENOMIC DNA]</scope>
</reference>